<name>A0A858R8S2_9PROT</name>
<dbReference type="AlphaFoldDB" id="A0A858R8S2"/>
<evidence type="ECO:0008006" key="3">
    <source>
        <dbReference type="Google" id="ProtNLM"/>
    </source>
</evidence>
<evidence type="ECO:0000313" key="2">
    <source>
        <dbReference type="Proteomes" id="UP000501891"/>
    </source>
</evidence>
<accession>A0A858R8S2</accession>
<dbReference type="SUPFAM" id="SSF81301">
    <property type="entry name" value="Nucleotidyltransferase"/>
    <property type="match status" value="1"/>
</dbReference>
<keyword evidence="2" id="KW-1185">Reference proteome</keyword>
<dbReference type="Proteomes" id="UP000501891">
    <property type="component" value="Chromosome"/>
</dbReference>
<protein>
    <recommendedName>
        <fullName evidence="3">Polymerase nucleotidyl transferase domain-containing protein</fullName>
    </recommendedName>
</protein>
<reference evidence="1" key="1">
    <citation type="submission" date="2020-04" db="EMBL/GenBank/DDBJ databases">
        <title>A desert anoxygenic phototrophic bacterium fixes CO2 using RubisCO under aerobic conditions.</title>
        <authorList>
            <person name="Tang K."/>
        </authorList>
    </citation>
    <scope>NUCLEOTIDE SEQUENCE [LARGE SCALE GENOMIC DNA]</scope>
    <source>
        <strain evidence="1">MIMtkB3</strain>
    </source>
</reference>
<sequence length="48" mass="5302">MRLTPDEMRLFGSRADDWARGGDIDLVVTADRLPSLEAELRTARTGVA</sequence>
<organism evidence="1 2">
    <name type="scientific">Aerophototrophica crusticola</name>
    <dbReference type="NCBI Taxonomy" id="1709002"/>
    <lineage>
        <taxon>Bacteria</taxon>
        <taxon>Pseudomonadati</taxon>
        <taxon>Pseudomonadota</taxon>
        <taxon>Alphaproteobacteria</taxon>
        <taxon>Rhodospirillales</taxon>
        <taxon>Rhodospirillaceae</taxon>
        <taxon>Aerophototrophica</taxon>
    </lineage>
</organism>
<gene>
    <name evidence="1" type="ORF">HHL28_12805</name>
</gene>
<dbReference type="EMBL" id="CP051775">
    <property type="protein sequence ID" value="QJE73860.1"/>
    <property type="molecule type" value="Genomic_DNA"/>
</dbReference>
<proteinExistence type="predicted"/>
<evidence type="ECO:0000313" key="1">
    <source>
        <dbReference type="EMBL" id="QJE73860.1"/>
    </source>
</evidence>
<dbReference type="KEGG" id="acru:HHL28_12805"/>
<dbReference type="InterPro" id="IPR043519">
    <property type="entry name" value="NT_sf"/>
</dbReference>